<dbReference type="RefSeq" id="WP_201076192.1">
    <property type="nucleotide sequence ID" value="NZ_CP067420.1"/>
</dbReference>
<accession>A0ABX7B5Q0</accession>
<dbReference type="EMBL" id="CP067420">
    <property type="protein sequence ID" value="QQP89676.1"/>
    <property type="molecule type" value="Genomic_DNA"/>
</dbReference>
<evidence type="ECO:0000313" key="4">
    <source>
        <dbReference type="Proteomes" id="UP000595197"/>
    </source>
</evidence>
<dbReference type="PANTHER" id="PTHR11735:SF11">
    <property type="entry name" value="TRNA THREONYLCARBAMOYLADENOSINE BIOSYNTHESIS PROTEIN TSAB"/>
    <property type="match status" value="1"/>
</dbReference>
<organism evidence="3 4">
    <name type="scientific">Skermanella cutis</name>
    <dbReference type="NCBI Taxonomy" id="2775420"/>
    <lineage>
        <taxon>Bacteria</taxon>
        <taxon>Pseudomonadati</taxon>
        <taxon>Pseudomonadota</taxon>
        <taxon>Alphaproteobacteria</taxon>
        <taxon>Rhodospirillales</taxon>
        <taxon>Azospirillaceae</taxon>
        <taxon>Skermanella</taxon>
    </lineage>
</organism>
<dbReference type="InterPro" id="IPR022496">
    <property type="entry name" value="T6A_TsaB"/>
</dbReference>
<dbReference type="InterPro" id="IPR043129">
    <property type="entry name" value="ATPase_NBD"/>
</dbReference>
<dbReference type="NCBIfam" id="TIGR03725">
    <property type="entry name" value="T6A_YeaZ"/>
    <property type="match status" value="1"/>
</dbReference>
<dbReference type="SUPFAM" id="SSF53067">
    <property type="entry name" value="Actin-like ATPase domain"/>
    <property type="match status" value="2"/>
</dbReference>
<sequence>MKILGMDSATGACSAALWSDGAVVARRFAAMDRGQSEVMIPMVQAVLDEAGVTFGRLDGLGVTVGPGAFTGLRIGLAAARGIALASGLPLVGVTSFEAVAHGVPSAERSGCPLLVALESRREDVFVQSFDSELNPLDEPRAVRPADLDLPEGPWLVAGDAAARLAAALGAREGGMPACLRIAAGPGLPDAAHVARLVALRGLAGAGAGPPQPLYIRPPDVTLPAPRTR</sequence>
<evidence type="ECO:0000313" key="3">
    <source>
        <dbReference type="EMBL" id="QQP89676.1"/>
    </source>
</evidence>
<feature type="region of interest" description="Disordered" evidence="1">
    <location>
        <begin position="208"/>
        <end position="228"/>
    </location>
</feature>
<proteinExistence type="predicted"/>
<dbReference type="PANTHER" id="PTHR11735">
    <property type="entry name" value="TRNA N6-ADENOSINE THREONYLCARBAMOYLTRANSFERASE"/>
    <property type="match status" value="1"/>
</dbReference>
<keyword evidence="4" id="KW-1185">Reference proteome</keyword>
<dbReference type="Pfam" id="PF00814">
    <property type="entry name" value="TsaD"/>
    <property type="match status" value="1"/>
</dbReference>
<dbReference type="InterPro" id="IPR000905">
    <property type="entry name" value="Gcp-like_dom"/>
</dbReference>
<name>A0ABX7B5Q0_9PROT</name>
<dbReference type="Proteomes" id="UP000595197">
    <property type="component" value="Chromosome"/>
</dbReference>
<dbReference type="Gene3D" id="3.30.420.40">
    <property type="match status" value="2"/>
</dbReference>
<protein>
    <submittedName>
        <fullName evidence="3">tRNA (Adenosine(37)-N6)-threonylcarbamoyltransferase complex dimerization subunit type 1 TsaB</fullName>
    </submittedName>
</protein>
<reference evidence="3" key="1">
    <citation type="submission" date="2021-02" db="EMBL/GenBank/DDBJ databases">
        <title>Skermanella TT6 skin isolate.</title>
        <authorList>
            <person name="Lee K."/>
            <person name="Ganzorig M."/>
        </authorList>
    </citation>
    <scope>NUCLEOTIDE SEQUENCE</scope>
    <source>
        <strain evidence="3">TT6</strain>
    </source>
</reference>
<dbReference type="CDD" id="cd24032">
    <property type="entry name" value="ASKHA_NBD_TsaB"/>
    <property type="match status" value="1"/>
</dbReference>
<gene>
    <name evidence="3" type="primary">tsaB</name>
    <name evidence="3" type="ORF">IGS68_27565</name>
</gene>
<evidence type="ECO:0000259" key="2">
    <source>
        <dbReference type="Pfam" id="PF00814"/>
    </source>
</evidence>
<feature type="domain" description="Gcp-like" evidence="2">
    <location>
        <begin position="33"/>
        <end position="127"/>
    </location>
</feature>
<evidence type="ECO:0000256" key="1">
    <source>
        <dbReference type="SAM" id="MobiDB-lite"/>
    </source>
</evidence>